<evidence type="ECO:0000256" key="4">
    <source>
        <dbReference type="ARBA" id="ARBA00023175"/>
    </source>
</evidence>
<keyword evidence="8" id="KW-0812">Transmembrane</keyword>
<comment type="similarity">
    <text evidence="6">Belongs to the TRAFAC class myosin-kinesin ATPase superfamily. Myosin family.</text>
</comment>
<name>A0A7S4VHY9_9STRA</name>
<gene>
    <name evidence="10" type="ORF">DBRI00130_LOCUS17428</name>
</gene>
<feature type="region of interest" description="Disordered" evidence="7">
    <location>
        <begin position="758"/>
        <end position="843"/>
    </location>
</feature>
<dbReference type="Gene3D" id="3.40.850.10">
    <property type="entry name" value="Kinesin motor domain"/>
    <property type="match status" value="1"/>
</dbReference>
<dbReference type="Gene3D" id="1.20.5.4820">
    <property type="match status" value="1"/>
</dbReference>
<feature type="transmembrane region" description="Helical" evidence="8">
    <location>
        <begin position="12"/>
        <end position="31"/>
    </location>
</feature>
<dbReference type="Gene3D" id="1.20.58.530">
    <property type="match status" value="1"/>
</dbReference>
<evidence type="ECO:0000313" key="10">
    <source>
        <dbReference type="EMBL" id="CAE4612076.1"/>
    </source>
</evidence>
<feature type="compositionally biased region" description="Basic residues" evidence="7">
    <location>
        <begin position="793"/>
        <end position="805"/>
    </location>
</feature>
<dbReference type="PROSITE" id="PS50096">
    <property type="entry name" value="IQ"/>
    <property type="match status" value="1"/>
</dbReference>
<keyword evidence="2 6" id="KW-0067">ATP-binding</keyword>
<dbReference type="SMART" id="SM00242">
    <property type="entry name" value="MYSc"/>
    <property type="match status" value="1"/>
</dbReference>
<dbReference type="GO" id="GO:0016020">
    <property type="term" value="C:membrane"/>
    <property type="evidence" value="ECO:0007669"/>
    <property type="project" value="TreeGrafter"/>
</dbReference>
<dbReference type="GO" id="GO:0000146">
    <property type="term" value="F:microfilament motor activity"/>
    <property type="evidence" value="ECO:0007669"/>
    <property type="project" value="TreeGrafter"/>
</dbReference>
<organism evidence="10">
    <name type="scientific">Ditylum brightwellii</name>
    <dbReference type="NCBI Taxonomy" id="49249"/>
    <lineage>
        <taxon>Eukaryota</taxon>
        <taxon>Sar</taxon>
        <taxon>Stramenopiles</taxon>
        <taxon>Ochrophyta</taxon>
        <taxon>Bacillariophyta</taxon>
        <taxon>Mediophyceae</taxon>
        <taxon>Lithodesmiophycidae</taxon>
        <taxon>Lithodesmiales</taxon>
        <taxon>Lithodesmiaceae</taxon>
        <taxon>Ditylum</taxon>
    </lineage>
</organism>
<dbReference type="InterPro" id="IPR027417">
    <property type="entry name" value="P-loop_NTPase"/>
</dbReference>
<dbReference type="Pfam" id="PF00063">
    <property type="entry name" value="Myosin_head"/>
    <property type="match status" value="1"/>
</dbReference>
<dbReference type="CDD" id="cd00124">
    <property type="entry name" value="MYSc"/>
    <property type="match status" value="1"/>
</dbReference>
<evidence type="ECO:0000256" key="8">
    <source>
        <dbReference type="SAM" id="Phobius"/>
    </source>
</evidence>
<evidence type="ECO:0000256" key="2">
    <source>
        <dbReference type="ARBA" id="ARBA00022840"/>
    </source>
</evidence>
<dbReference type="PANTHER" id="PTHR13140:SF706">
    <property type="entry name" value="DILUTE CLASS UNCONVENTIONAL MYOSIN, ISOFORM C"/>
    <property type="match status" value="1"/>
</dbReference>
<dbReference type="PANTHER" id="PTHR13140">
    <property type="entry name" value="MYOSIN"/>
    <property type="match status" value="1"/>
</dbReference>
<dbReference type="SUPFAM" id="SSF52540">
    <property type="entry name" value="P-loop containing nucleoside triphosphate hydrolases"/>
    <property type="match status" value="1"/>
</dbReference>
<dbReference type="AlphaFoldDB" id="A0A7S4VHY9"/>
<keyword evidence="8" id="KW-0472">Membrane</keyword>
<evidence type="ECO:0000256" key="1">
    <source>
        <dbReference type="ARBA" id="ARBA00022741"/>
    </source>
</evidence>
<feature type="binding site" evidence="6">
    <location>
        <begin position="90"/>
        <end position="97"/>
    </location>
    <ligand>
        <name>ATP</name>
        <dbReference type="ChEBI" id="CHEBI:30616"/>
    </ligand>
</feature>
<dbReference type="EMBL" id="HBNS01022017">
    <property type="protein sequence ID" value="CAE4612076.1"/>
    <property type="molecule type" value="Transcribed_RNA"/>
</dbReference>
<evidence type="ECO:0000259" key="9">
    <source>
        <dbReference type="PROSITE" id="PS51456"/>
    </source>
</evidence>
<keyword evidence="8" id="KW-1133">Transmembrane helix</keyword>
<dbReference type="PROSITE" id="PS51456">
    <property type="entry name" value="MYOSIN_MOTOR"/>
    <property type="match status" value="1"/>
</dbReference>
<accession>A0A7S4VHY9</accession>
<dbReference type="GO" id="GO:0005524">
    <property type="term" value="F:ATP binding"/>
    <property type="evidence" value="ECO:0007669"/>
    <property type="project" value="UniProtKB-UniRule"/>
</dbReference>
<dbReference type="GO" id="GO:0051015">
    <property type="term" value="F:actin filament binding"/>
    <property type="evidence" value="ECO:0007669"/>
    <property type="project" value="TreeGrafter"/>
</dbReference>
<feature type="region of interest" description="Actin-binding" evidence="6">
    <location>
        <begin position="586"/>
        <end position="608"/>
    </location>
</feature>
<keyword evidence="3 6" id="KW-0518">Myosin</keyword>
<protein>
    <recommendedName>
        <fullName evidence="9">Myosin motor domain-containing protein</fullName>
    </recommendedName>
</protein>
<keyword evidence="5 6" id="KW-0009">Actin-binding</keyword>
<reference evidence="10" key="1">
    <citation type="submission" date="2021-01" db="EMBL/GenBank/DDBJ databases">
        <authorList>
            <person name="Corre E."/>
            <person name="Pelletier E."/>
            <person name="Niang G."/>
            <person name="Scheremetjew M."/>
            <person name="Finn R."/>
            <person name="Kale V."/>
            <person name="Holt S."/>
            <person name="Cochrane G."/>
            <person name="Meng A."/>
            <person name="Brown T."/>
            <person name="Cohen L."/>
        </authorList>
    </citation>
    <scope>NUCLEOTIDE SEQUENCE</scope>
    <source>
        <strain evidence="10">GSO104</strain>
    </source>
</reference>
<feature type="domain" description="Myosin motor" evidence="9">
    <location>
        <begin position="1"/>
        <end position="720"/>
    </location>
</feature>
<feature type="compositionally biased region" description="Low complexity" evidence="7">
    <location>
        <begin position="771"/>
        <end position="782"/>
    </location>
</feature>
<dbReference type="GO" id="GO:0007015">
    <property type="term" value="P:actin filament organization"/>
    <property type="evidence" value="ECO:0007669"/>
    <property type="project" value="TreeGrafter"/>
</dbReference>
<dbReference type="Gene3D" id="1.20.120.720">
    <property type="entry name" value="Myosin VI head, motor domain, U50 subdomain"/>
    <property type="match status" value="1"/>
</dbReference>
<keyword evidence="4 6" id="KW-0505">Motor protein</keyword>
<dbReference type="InterPro" id="IPR001609">
    <property type="entry name" value="Myosin_head_motor_dom-like"/>
</dbReference>
<proteinExistence type="inferred from homology"/>
<evidence type="ECO:0000256" key="3">
    <source>
        <dbReference type="ARBA" id="ARBA00023123"/>
    </source>
</evidence>
<evidence type="ECO:0000256" key="6">
    <source>
        <dbReference type="PROSITE-ProRule" id="PRU00782"/>
    </source>
</evidence>
<dbReference type="GO" id="GO:0005737">
    <property type="term" value="C:cytoplasm"/>
    <property type="evidence" value="ECO:0007669"/>
    <property type="project" value="TreeGrafter"/>
</dbReference>
<dbReference type="PRINTS" id="PR00193">
    <property type="entry name" value="MYOSINHEAVY"/>
</dbReference>
<feature type="compositionally biased region" description="Polar residues" evidence="7">
    <location>
        <begin position="821"/>
        <end position="839"/>
    </location>
</feature>
<dbReference type="Gene3D" id="1.10.10.820">
    <property type="match status" value="1"/>
</dbReference>
<evidence type="ECO:0000256" key="5">
    <source>
        <dbReference type="ARBA" id="ARBA00023203"/>
    </source>
</evidence>
<evidence type="ECO:0000256" key="7">
    <source>
        <dbReference type="SAM" id="MobiDB-lite"/>
    </source>
</evidence>
<sequence length="945" mass="105917">MTTERTTTFYTFLFFSVTCYLICSNLVTQWIDGLYSNQRRLEYTQKLIFCEGGRYSDLKSEVEPHIYETSSLAYRGLAVDGHRQSILVSGESSAGKTETVKIIMSHLASIQGPEGSNPPPSSSSTVIKRVLDSNPLLEAFGNAKTVRNDNSSRFGKFIQLQFDVENTTSAFFSGGAVPRCVLAGSNCETYLLEKSRVVEHKDSERTYHIFYQLIAAPDDFKAQVWDGLVGTTNSSFRYVGDCEPLTLDGLTDAEQFQKTVNALSLVNITDNKLNTLMRAICTVLQLGNIAIAPDSSDNEKACINSQDELEKLAELMGIDVEDANKALTTRTITAGRDSYIVPMKVEESRDSIEAFAKEIYQRAFDWLVRSINDATSAEHIYENVADVVEFGLIGLLDIFGFESFNNNRFEQFCINYANEKFQQKYTLDIFRSVQDEYTREGIDLDEITYSDNSEVLKLIEGRMGLISILNEECIRPNGNDACFISKLKKVNKDVSVLVDERLHCPTEFGIDHYAGHVKYNADMFVKKNTDLLPKDLLDCACKSSNDLICTELKAKADASAAAPKAAPGGRAKKSILTVGTKFRTQLTSLMANISKTRTRYVRCIRPNTESVPIKMNLSSSAEQLRSVGVVSAVIIPRVAFPNRLTHEAAIQRFRCFASAEARHKLGTLANTGKEQVDVLLGELLKDFKANGEEDKKSYESGKTRVYFRTGALEHLESKRIKAMSEHASNINKMIRGFIARASFPRLREKAIAAQALAREERMEGKSHRNTSQSSLQNGSFSSCIGVTSTPKSPRPKSPRRQRKSLKCALDRLKQTLKRQKTTPLSQPSKPTSATLSASEPNCHRRDKNLLSISKDLSKAPINTPFELLEQKWQQTKITPFPPSKNNTYNSLEQKWRQMKIDSPLLKAHSPSVRFFLEDVLQERNSPIITTTSPHTTHQIRDEIFL</sequence>
<dbReference type="InterPro" id="IPR036961">
    <property type="entry name" value="Kinesin_motor_dom_sf"/>
</dbReference>
<dbReference type="GO" id="GO:0016459">
    <property type="term" value="C:myosin complex"/>
    <property type="evidence" value="ECO:0007669"/>
    <property type="project" value="UniProtKB-KW"/>
</dbReference>
<keyword evidence="1 6" id="KW-0547">Nucleotide-binding</keyword>